<keyword evidence="1" id="KW-1133">Transmembrane helix</keyword>
<feature type="transmembrane region" description="Helical" evidence="1">
    <location>
        <begin position="252"/>
        <end position="276"/>
    </location>
</feature>
<comment type="caution">
    <text evidence="2">The sequence shown here is derived from an EMBL/GenBank/DDBJ whole genome shotgun (WGS) entry which is preliminary data.</text>
</comment>
<feature type="transmembrane region" description="Helical" evidence="1">
    <location>
        <begin position="181"/>
        <end position="203"/>
    </location>
</feature>
<reference evidence="2" key="1">
    <citation type="submission" date="2021-03" db="EMBL/GenBank/DDBJ databases">
        <title>Antimicrobial resistance genes in bacteria isolated from Japanese honey, and their potential for conferring macrolide and lincosamide resistance in the American foulbrood pathogen Paenibacillus larvae.</title>
        <authorList>
            <person name="Okamoto M."/>
            <person name="Kumagai M."/>
            <person name="Kanamori H."/>
            <person name="Takamatsu D."/>
        </authorList>
    </citation>
    <scope>NUCLEOTIDE SEQUENCE</scope>
    <source>
        <strain evidence="2">J43TS3</strain>
    </source>
</reference>
<feature type="transmembrane region" description="Helical" evidence="1">
    <location>
        <begin position="223"/>
        <end position="240"/>
    </location>
</feature>
<dbReference type="Proteomes" id="UP000676917">
    <property type="component" value="Unassembled WGS sequence"/>
</dbReference>
<gene>
    <name evidence="2" type="ORF">J43TS3_18710</name>
</gene>
<dbReference type="RefSeq" id="WP_212920752.1">
    <property type="nucleotide sequence ID" value="NZ_BORP01000003.1"/>
</dbReference>
<evidence type="ECO:0000313" key="2">
    <source>
        <dbReference type="EMBL" id="GIO27260.1"/>
    </source>
</evidence>
<evidence type="ECO:0000256" key="1">
    <source>
        <dbReference type="SAM" id="Phobius"/>
    </source>
</evidence>
<feature type="transmembrane region" description="Helical" evidence="1">
    <location>
        <begin position="310"/>
        <end position="328"/>
    </location>
</feature>
<keyword evidence="1" id="KW-0472">Membrane</keyword>
<keyword evidence="1" id="KW-0812">Transmembrane</keyword>
<dbReference type="AlphaFoldDB" id="A0A919XAS9"/>
<evidence type="ECO:0000313" key="3">
    <source>
        <dbReference type="Proteomes" id="UP000676917"/>
    </source>
</evidence>
<organism evidence="2 3">
    <name type="scientific">Ornithinibacillus bavariensis</name>
    <dbReference type="NCBI Taxonomy" id="545502"/>
    <lineage>
        <taxon>Bacteria</taxon>
        <taxon>Bacillati</taxon>
        <taxon>Bacillota</taxon>
        <taxon>Bacilli</taxon>
        <taxon>Bacillales</taxon>
        <taxon>Bacillaceae</taxon>
        <taxon>Ornithinibacillus</taxon>
    </lineage>
</organism>
<proteinExistence type="predicted"/>
<accession>A0A919XAS9</accession>
<dbReference type="EMBL" id="BORP01000003">
    <property type="protein sequence ID" value="GIO27260.1"/>
    <property type="molecule type" value="Genomic_DNA"/>
</dbReference>
<dbReference type="Pfam" id="PF22564">
    <property type="entry name" value="HAAS"/>
    <property type="match status" value="1"/>
</dbReference>
<protein>
    <submittedName>
        <fullName evidence="2">Uncharacterized protein</fullName>
    </submittedName>
</protein>
<keyword evidence="3" id="KW-1185">Reference proteome</keyword>
<feature type="transmembrane region" description="Helical" evidence="1">
    <location>
        <begin position="82"/>
        <end position="103"/>
    </location>
</feature>
<name>A0A919XAS9_9BACI</name>
<feature type="transmembrane region" description="Helical" evidence="1">
    <location>
        <begin position="115"/>
        <end position="143"/>
    </location>
</feature>
<sequence length="333" mass="37779">MEMVNRYIYAVTQKLPQSQREDIAAELRSLIEDMLEERAGAGDISDEMVNEVLLELGSPREMAQKYRGTKKYIIGPELYDPFLIVLKIVLISMSVGLGIVFVIESVLDPANILDHFVSFIVTIVTGFPQALGWVTFTFMLIHFGGGLKADELKLEKWDPTKLQPIPHPKKQIKRYEPITGIVFYVIIIVLFAFSSNFFGIYRFSDAGFQQVMPFLNEESFSQYMPFVILLLAIFIVKECLKLISGKWTMKLVAYTAVINIFSLVVVFFIITGPAFWNPNFMMELVQAGLVTEGSEGFRVVESIWVNSTKIIVALFLIGLVWDIVDGFIKARKD</sequence>